<dbReference type="EMBL" id="JADBGI010000003">
    <property type="protein sequence ID" value="MBE2997891.1"/>
    <property type="molecule type" value="Genomic_DNA"/>
</dbReference>
<sequence>MSTRRGTWRPIAVAAAGTAPVLVLASCAVLSTSIREDDTPDGVSTDITDEPVTLTLAYTDDPPTEALVEGFHEQYPNVTIEPRQTEFTDYVMTIRLSMSSENPPDIAQYNPGAMGSLIPAGQILDLEEHSSAYGWEDTFAPTSLESLRTNQDATEFATGNLYAVPGALSILGVFYNKELLADAGVDGPPETLDEFEDALAQVQDDGTMPLSVGGLETGGVHLWNAVLNGTWDDEAYRDWVYGSPGSSIETDHAAEATRTVQEWAEAGYLPEGANATSDNDAQVAFAGGESAFLVSGNWAAAELSEEMGDDVGFFLAPGATEGKPPVASGASVSFAVSSQSEHPDVAAAFLDYLRSPEAAQIQLETGFLPADPDAPTEGEGVLGEVNDEFTQVIDAEGLLPFPDWASPGMADELVPGVQGVLAGTTGEEEFLRGLQDEWSAHQE</sequence>
<dbReference type="SUPFAM" id="SSF53850">
    <property type="entry name" value="Periplasmic binding protein-like II"/>
    <property type="match status" value="1"/>
</dbReference>
<accession>A0ABR9P216</accession>
<evidence type="ECO:0000256" key="1">
    <source>
        <dbReference type="SAM" id="SignalP"/>
    </source>
</evidence>
<dbReference type="PROSITE" id="PS51257">
    <property type="entry name" value="PROKAR_LIPOPROTEIN"/>
    <property type="match status" value="1"/>
</dbReference>
<dbReference type="Gene3D" id="3.40.190.10">
    <property type="entry name" value="Periplasmic binding protein-like II"/>
    <property type="match status" value="2"/>
</dbReference>
<evidence type="ECO:0000313" key="2">
    <source>
        <dbReference type="EMBL" id="MBE2997891.1"/>
    </source>
</evidence>
<dbReference type="PANTHER" id="PTHR43649">
    <property type="entry name" value="ARABINOSE-BINDING PROTEIN-RELATED"/>
    <property type="match status" value="1"/>
</dbReference>
<feature type="chain" id="PRO_5045321992" evidence="1">
    <location>
        <begin position="26"/>
        <end position="443"/>
    </location>
</feature>
<dbReference type="PANTHER" id="PTHR43649:SF12">
    <property type="entry name" value="DIACETYLCHITOBIOSE BINDING PROTEIN DASA"/>
    <property type="match status" value="1"/>
</dbReference>
<feature type="signal peptide" evidence="1">
    <location>
        <begin position="1"/>
        <end position="25"/>
    </location>
</feature>
<dbReference type="Proteomes" id="UP000806528">
    <property type="component" value="Unassembled WGS sequence"/>
</dbReference>
<name>A0ABR9P216_9ACTN</name>
<dbReference type="InterPro" id="IPR006059">
    <property type="entry name" value="SBP"/>
</dbReference>
<organism evidence="2 3">
    <name type="scientific">Nocardiopsis coralli</name>
    <dbReference type="NCBI Taxonomy" id="2772213"/>
    <lineage>
        <taxon>Bacteria</taxon>
        <taxon>Bacillati</taxon>
        <taxon>Actinomycetota</taxon>
        <taxon>Actinomycetes</taxon>
        <taxon>Streptosporangiales</taxon>
        <taxon>Nocardiopsidaceae</taxon>
        <taxon>Nocardiopsis</taxon>
    </lineage>
</organism>
<keyword evidence="3" id="KW-1185">Reference proteome</keyword>
<gene>
    <name evidence="2" type="ORF">IDM40_04090</name>
</gene>
<evidence type="ECO:0000313" key="3">
    <source>
        <dbReference type="Proteomes" id="UP000806528"/>
    </source>
</evidence>
<reference evidence="2 3" key="1">
    <citation type="submission" date="2020-09" db="EMBL/GenBank/DDBJ databases">
        <title>Diversity and distribution of actinomycetes associated with coral in the coast of Hainan.</title>
        <authorList>
            <person name="Li F."/>
        </authorList>
    </citation>
    <scope>NUCLEOTIDE SEQUENCE [LARGE SCALE GENOMIC DNA]</scope>
    <source>
        <strain evidence="2 3">HNM0947</strain>
    </source>
</reference>
<keyword evidence="1" id="KW-0732">Signal</keyword>
<comment type="caution">
    <text evidence="2">The sequence shown here is derived from an EMBL/GenBank/DDBJ whole genome shotgun (WGS) entry which is preliminary data.</text>
</comment>
<proteinExistence type="predicted"/>
<dbReference type="Pfam" id="PF13416">
    <property type="entry name" value="SBP_bac_8"/>
    <property type="match status" value="1"/>
</dbReference>
<protein>
    <submittedName>
        <fullName evidence="2">Extracellular solute-binding protein</fullName>
    </submittedName>
</protein>
<dbReference type="RefSeq" id="WP_193120539.1">
    <property type="nucleotide sequence ID" value="NZ_JADBGI010000003.1"/>
</dbReference>
<dbReference type="InterPro" id="IPR050490">
    <property type="entry name" value="Bact_solute-bd_prot1"/>
</dbReference>